<protein>
    <submittedName>
        <fullName evidence="1">Uncharacterized protein</fullName>
    </submittedName>
</protein>
<reference evidence="1" key="1">
    <citation type="journal article" date="2010" name="Science">
        <title>Plasticity of animal genome architecture unmasked by rapid evolution of a pelagic tunicate.</title>
        <authorList>
            <person name="Denoeud F."/>
            <person name="Henriet S."/>
            <person name="Mungpakdee S."/>
            <person name="Aury J.M."/>
            <person name="Da Silva C."/>
            <person name="Brinkmann H."/>
            <person name="Mikhaleva J."/>
            <person name="Olsen L.C."/>
            <person name="Jubin C."/>
            <person name="Canestro C."/>
            <person name="Bouquet J.M."/>
            <person name="Danks G."/>
            <person name="Poulain J."/>
            <person name="Campsteijn C."/>
            <person name="Adamski M."/>
            <person name="Cross I."/>
            <person name="Yadetie F."/>
            <person name="Muffato M."/>
            <person name="Louis A."/>
            <person name="Butcher S."/>
            <person name="Tsagkogeorga G."/>
            <person name="Konrad A."/>
            <person name="Singh S."/>
            <person name="Jensen M.F."/>
            <person name="Cong E.H."/>
            <person name="Eikeseth-Otteraa H."/>
            <person name="Noel B."/>
            <person name="Anthouard V."/>
            <person name="Porcel B.M."/>
            <person name="Kachouri-Lafond R."/>
            <person name="Nishino A."/>
            <person name="Ugolini M."/>
            <person name="Chourrout P."/>
            <person name="Nishida H."/>
            <person name="Aasland R."/>
            <person name="Huzurbazar S."/>
            <person name="Westhof E."/>
            <person name="Delsuc F."/>
            <person name="Lehrach H."/>
            <person name="Reinhardt R."/>
            <person name="Weissenbach J."/>
            <person name="Roy S.W."/>
            <person name="Artiguenave F."/>
            <person name="Postlethwait J.H."/>
            <person name="Manak J.R."/>
            <person name="Thompson E.M."/>
            <person name="Jaillon O."/>
            <person name="Du Pasquier L."/>
            <person name="Boudinot P."/>
            <person name="Liberles D.A."/>
            <person name="Volff J.N."/>
            <person name="Philippe H."/>
            <person name="Lenhard B."/>
            <person name="Roest Crollius H."/>
            <person name="Wincker P."/>
            <person name="Chourrout D."/>
        </authorList>
    </citation>
    <scope>NUCLEOTIDE SEQUENCE [LARGE SCALE GENOMIC DNA]</scope>
</reference>
<dbReference type="Proteomes" id="UP000001307">
    <property type="component" value="Unassembled WGS sequence"/>
</dbReference>
<proteinExistence type="predicted"/>
<keyword evidence="2" id="KW-1185">Reference proteome</keyword>
<sequence length="333" mass="39135">MLLFSSFLLISSAQLLQNNANSPVFERKVPPRTPDQRLGTLQRFLNDWIQHHIGTKRGERAANWIQRQFFGGDEGFEKHKLLALYFKQDEQGFPLCSYYNPSNLHHAGPRLDSEPRHNERQANFEIGLYDHLKRRKRRSAGFKNAAQPEIMLNQLKLVKMLPANGTEGIEGDVVGRRNNERLKAIIQNREDFFDMYDMALELDRSMAALRNLSPDIKTSWKQIRMGFLKWIARYTADCPKERERQEHTALIMEFFEKLMMLYECLHEGTAPPEAGRYATARVKFIYGVTVSAEEEKQYNEELSFLIEPPKCTVNEHMQRVRETLRRRKRRNVF</sequence>
<name>E4WZ29_OIKDI</name>
<evidence type="ECO:0000313" key="1">
    <source>
        <dbReference type="EMBL" id="CBY22424.1"/>
    </source>
</evidence>
<dbReference type="InParanoid" id="E4WZ29"/>
<dbReference type="AlphaFoldDB" id="E4WZ29"/>
<organism evidence="1">
    <name type="scientific">Oikopleura dioica</name>
    <name type="common">Tunicate</name>
    <dbReference type="NCBI Taxonomy" id="34765"/>
    <lineage>
        <taxon>Eukaryota</taxon>
        <taxon>Metazoa</taxon>
        <taxon>Chordata</taxon>
        <taxon>Tunicata</taxon>
        <taxon>Appendicularia</taxon>
        <taxon>Copelata</taxon>
        <taxon>Oikopleuridae</taxon>
        <taxon>Oikopleura</taxon>
    </lineage>
</organism>
<accession>E4WZ29</accession>
<gene>
    <name evidence="1" type="ORF">GSOID_T00013177001</name>
</gene>
<dbReference type="OrthoDB" id="10336672at2759"/>
<evidence type="ECO:0000313" key="2">
    <source>
        <dbReference type="Proteomes" id="UP000001307"/>
    </source>
</evidence>
<dbReference type="EMBL" id="FN653019">
    <property type="protein sequence ID" value="CBY22424.1"/>
    <property type="molecule type" value="Genomic_DNA"/>
</dbReference>